<sequence length="65" mass="7737">MNQPIKLSLEQEFSIRCFADQVQQMSREQAQEFLLILHKQMIVQETTYQQLLKHEWRLDSDAVSG</sequence>
<dbReference type="Pfam" id="PF04485">
    <property type="entry name" value="NblA"/>
    <property type="match status" value="1"/>
</dbReference>
<reference evidence="1" key="1">
    <citation type="submission" date="2021-05" db="EMBL/GenBank/DDBJ databases">
        <authorList>
            <person name="Pietrasiak N."/>
            <person name="Ward R."/>
            <person name="Stajich J.E."/>
            <person name="Kurbessoian T."/>
        </authorList>
    </citation>
    <scope>NUCLEOTIDE SEQUENCE</scope>
    <source>
        <strain evidence="1">JT2-VF2</strain>
    </source>
</reference>
<proteinExistence type="predicted"/>
<gene>
    <name evidence="1" type="ORF">KME32_03130</name>
</gene>
<organism evidence="1 2">
    <name type="scientific">Mojavia pulchra JT2-VF2</name>
    <dbReference type="NCBI Taxonomy" id="287848"/>
    <lineage>
        <taxon>Bacteria</taxon>
        <taxon>Bacillati</taxon>
        <taxon>Cyanobacteriota</taxon>
        <taxon>Cyanophyceae</taxon>
        <taxon>Nostocales</taxon>
        <taxon>Nostocaceae</taxon>
    </lineage>
</organism>
<name>A0A951PW31_9NOST</name>
<dbReference type="EMBL" id="JAHHHN010000001">
    <property type="protein sequence ID" value="MBW4560145.1"/>
    <property type="molecule type" value="Genomic_DNA"/>
</dbReference>
<dbReference type="InterPro" id="IPR007574">
    <property type="entry name" value="NblA"/>
</dbReference>
<evidence type="ECO:0000313" key="1">
    <source>
        <dbReference type="EMBL" id="MBW4560145.1"/>
    </source>
</evidence>
<comment type="caution">
    <text evidence="1">The sequence shown here is derived from an EMBL/GenBank/DDBJ whole genome shotgun (WGS) entry which is preliminary data.</text>
</comment>
<accession>A0A951PW31</accession>
<dbReference type="SUPFAM" id="SSF109859">
    <property type="entry name" value="NblA-like"/>
    <property type="match status" value="1"/>
</dbReference>
<evidence type="ECO:0000313" key="2">
    <source>
        <dbReference type="Proteomes" id="UP000715781"/>
    </source>
</evidence>
<dbReference type="Gene3D" id="1.10.287.670">
    <property type="entry name" value="Phycobilisome degradation protein NblA"/>
    <property type="match status" value="1"/>
</dbReference>
<protein>
    <submittedName>
        <fullName evidence="1">NblA/ycf18 family protein</fullName>
    </submittedName>
</protein>
<reference evidence="1" key="2">
    <citation type="journal article" date="2022" name="Microbiol. Resour. Announc.">
        <title>Metagenome Sequencing to Explore Phylogenomics of Terrestrial Cyanobacteria.</title>
        <authorList>
            <person name="Ward R.D."/>
            <person name="Stajich J.E."/>
            <person name="Johansen J.R."/>
            <person name="Huntemann M."/>
            <person name="Clum A."/>
            <person name="Foster B."/>
            <person name="Foster B."/>
            <person name="Roux S."/>
            <person name="Palaniappan K."/>
            <person name="Varghese N."/>
            <person name="Mukherjee S."/>
            <person name="Reddy T.B.K."/>
            <person name="Daum C."/>
            <person name="Copeland A."/>
            <person name="Chen I.A."/>
            <person name="Ivanova N.N."/>
            <person name="Kyrpides N.C."/>
            <person name="Shapiro N."/>
            <person name="Eloe-Fadrosh E.A."/>
            <person name="Pietrasiak N."/>
        </authorList>
    </citation>
    <scope>NUCLEOTIDE SEQUENCE</scope>
    <source>
        <strain evidence="1">JT2-VF2</strain>
    </source>
</reference>
<dbReference type="Proteomes" id="UP000715781">
    <property type="component" value="Unassembled WGS sequence"/>
</dbReference>
<dbReference type="AlphaFoldDB" id="A0A951PW31"/>
<dbReference type="InterPro" id="IPR036904">
    <property type="entry name" value="NblA_sf"/>
</dbReference>